<keyword evidence="2" id="KW-1185">Reference proteome</keyword>
<evidence type="ECO:0000313" key="2">
    <source>
        <dbReference type="Proteomes" id="UP001239909"/>
    </source>
</evidence>
<comment type="caution">
    <text evidence="1">The sequence shown here is derived from an EMBL/GenBank/DDBJ whole genome shotgun (WGS) entry which is preliminary data.</text>
</comment>
<evidence type="ECO:0000313" key="1">
    <source>
        <dbReference type="EMBL" id="GMG85555.1"/>
    </source>
</evidence>
<dbReference type="EMBL" id="BSYI01000075">
    <property type="protein sequence ID" value="GMG85555.1"/>
    <property type="molecule type" value="Genomic_DNA"/>
</dbReference>
<reference evidence="1 2" key="1">
    <citation type="submission" date="2023-04" db="EMBL/GenBank/DDBJ databases">
        <title>Marinoamorphus aggregata gen. nov., sp. Nov., isolate from tissue of brittle star Ophioplocus japonicus.</title>
        <authorList>
            <person name="Kawano K."/>
            <person name="Sawayama S."/>
            <person name="Nakagawa S."/>
        </authorList>
    </citation>
    <scope>NUCLEOTIDE SEQUENCE [LARGE SCALE GENOMIC DNA]</scope>
    <source>
        <strain evidence="1 2">NKW23</strain>
    </source>
</reference>
<organism evidence="1 2">
    <name type="scientific">Paralimibaculum aggregatum</name>
    <dbReference type="NCBI Taxonomy" id="3036245"/>
    <lineage>
        <taxon>Bacteria</taxon>
        <taxon>Pseudomonadati</taxon>
        <taxon>Pseudomonadota</taxon>
        <taxon>Alphaproteobacteria</taxon>
        <taxon>Rhodobacterales</taxon>
        <taxon>Paracoccaceae</taxon>
        <taxon>Paralimibaculum</taxon>
    </lineage>
</organism>
<gene>
    <name evidence="1" type="ORF">LNKW23_47780</name>
</gene>
<dbReference type="Proteomes" id="UP001239909">
    <property type="component" value="Unassembled WGS sequence"/>
</dbReference>
<sequence>MPTELPVSGRSGSPVVETPELTTTALAAMGAAIRHAAKTALKNELRIGPYSLQSIANSYHCPSGMSKTFDGIFAHSAQI</sequence>
<name>A0ABQ6LTZ5_9RHOB</name>
<proteinExistence type="predicted"/>
<accession>A0ABQ6LTZ5</accession>
<protein>
    <submittedName>
        <fullName evidence="1">Uncharacterized protein</fullName>
    </submittedName>
</protein>